<feature type="domain" description="Carrier" evidence="4">
    <location>
        <begin position="97"/>
        <end position="172"/>
    </location>
</feature>
<reference evidence="5 6" key="1">
    <citation type="submission" date="2024-09" db="EMBL/GenBank/DDBJ databases">
        <authorList>
            <person name="Lee S.D."/>
        </authorList>
    </citation>
    <scope>NUCLEOTIDE SEQUENCE [LARGE SCALE GENOMIC DNA]</scope>
    <source>
        <strain evidence="5 6">N8-3</strain>
    </source>
</reference>
<evidence type="ECO:0000259" key="4">
    <source>
        <dbReference type="PROSITE" id="PS50075"/>
    </source>
</evidence>
<dbReference type="PANTHER" id="PTHR45527">
    <property type="entry name" value="NONRIBOSOMAL PEPTIDE SYNTHETASE"/>
    <property type="match status" value="1"/>
</dbReference>
<dbReference type="EMBL" id="JBHFAB010000017">
    <property type="protein sequence ID" value="MFC1419296.1"/>
    <property type="molecule type" value="Genomic_DNA"/>
</dbReference>
<dbReference type="Proteomes" id="UP001592531">
    <property type="component" value="Unassembled WGS sequence"/>
</dbReference>
<keyword evidence="2" id="KW-0597">Phosphoprotein</keyword>
<evidence type="ECO:0000313" key="6">
    <source>
        <dbReference type="Proteomes" id="UP001592531"/>
    </source>
</evidence>
<sequence length="178" mass="18863">MLKELTIADETSRILREKLLTTEAALVLSPPTGQTVLLVTARHTPALEFRMTLRRETDQLPDVVLVVDGIPRDAEGGIDPAWLQDGLRGGSAHTHVAPATDLERGLAAIWAEVLDVPEVGVEDDFVDLGGDSFAAVEIIHRTEEECGLGTLASDLYQAGTIRALLASAGDSSGDGAAR</sequence>
<keyword evidence="1" id="KW-0596">Phosphopantetheine</keyword>
<comment type="caution">
    <text evidence="5">The sequence shown here is derived from an EMBL/GenBank/DDBJ whole genome shotgun (WGS) entry which is preliminary data.</text>
</comment>
<dbReference type="SMART" id="SM00823">
    <property type="entry name" value="PKS_PP"/>
    <property type="match status" value="1"/>
</dbReference>
<dbReference type="RefSeq" id="WP_380538464.1">
    <property type="nucleotide sequence ID" value="NZ_JBHFAB010000017.1"/>
</dbReference>
<name>A0ABV6VZW6_9ACTN</name>
<dbReference type="InterPro" id="IPR009081">
    <property type="entry name" value="PP-bd_ACP"/>
</dbReference>
<dbReference type="PROSITE" id="PS50075">
    <property type="entry name" value="CARRIER"/>
    <property type="match status" value="1"/>
</dbReference>
<keyword evidence="3" id="KW-0436">Ligase</keyword>
<keyword evidence="6" id="KW-1185">Reference proteome</keyword>
<evidence type="ECO:0000256" key="1">
    <source>
        <dbReference type="ARBA" id="ARBA00022450"/>
    </source>
</evidence>
<accession>A0ABV6VZW6</accession>
<proteinExistence type="predicted"/>
<protein>
    <submittedName>
        <fullName evidence="5">Phosphopantetheine-binding protein</fullName>
    </submittedName>
</protein>
<evidence type="ECO:0000256" key="2">
    <source>
        <dbReference type="ARBA" id="ARBA00022553"/>
    </source>
</evidence>
<dbReference type="SUPFAM" id="SSF47336">
    <property type="entry name" value="ACP-like"/>
    <property type="match status" value="1"/>
</dbReference>
<dbReference type="InterPro" id="IPR020806">
    <property type="entry name" value="PKS_PP-bd"/>
</dbReference>
<evidence type="ECO:0000256" key="3">
    <source>
        <dbReference type="ARBA" id="ARBA00022598"/>
    </source>
</evidence>
<dbReference type="Gene3D" id="1.10.1200.10">
    <property type="entry name" value="ACP-like"/>
    <property type="match status" value="1"/>
</dbReference>
<dbReference type="PANTHER" id="PTHR45527:SF10">
    <property type="entry name" value="PYOCHELIN SYNTHASE PCHF"/>
    <property type="match status" value="1"/>
</dbReference>
<evidence type="ECO:0000313" key="5">
    <source>
        <dbReference type="EMBL" id="MFC1419296.1"/>
    </source>
</evidence>
<organism evidence="5 6">
    <name type="scientific">Streptacidiphilus cavernicola</name>
    <dbReference type="NCBI Taxonomy" id="3342716"/>
    <lineage>
        <taxon>Bacteria</taxon>
        <taxon>Bacillati</taxon>
        <taxon>Actinomycetota</taxon>
        <taxon>Actinomycetes</taxon>
        <taxon>Kitasatosporales</taxon>
        <taxon>Streptomycetaceae</taxon>
        <taxon>Streptacidiphilus</taxon>
    </lineage>
</organism>
<dbReference type="Pfam" id="PF00550">
    <property type="entry name" value="PP-binding"/>
    <property type="match status" value="1"/>
</dbReference>
<gene>
    <name evidence="5" type="ORF">ACEZDE_22055</name>
</gene>
<dbReference type="InterPro" id="IPR036736">
    <property type="entry name" value="ACP-like_sf"/>
</dbReference>